<sequence length="39" mass="4910">MHTHILLKIGHYFNDYFDICYFNEKVLTLHRKTYFVLFK</sequence>
<keyword evidence="2" id="KW-1185">Reference proteome</keyword>
<accession>A0ABM7VM38</accession>
<reference evidence="1 2" key="1">
    <citation type="submission" date="2021-12" db="EMBL/GenBank/DDBJ databases">
        <title>Genome sequencing of bacteria with rrn-lacking chromosome and rrn-plasmid.</title>
        <authorList>
            <person name="Anda M."/>
            <person name="Iwasaki W."/>
        </authorList>
    </citation>
    <scope>NUCLEOTIDE SEQUENCE [LARGE SCALE GENOMIC DNA]</scope>
    <source>
        <strain evidence="1 2">NBRC 101262</strain>
        <plasmid evidence="1 2">pPP6</plasmid>
    </source>
</reference>
<evidence type="ECO:0000313" key="1">
    <source>
        <dbReference type="EMBL" id="BDD02072.1"/>
    </source>
</evidence>
<geneLocation type="plasmid" evidence="1 2">
    <name>pPP6</name>
</geneLocation>
<keyword evidence="1" id="KW-0614">Plasmid</keyword>
<protein>
    <submittedName>
        <fullName evidence="1">Uncharacterized protein</fullName>
    </submittedName>
</protein>
<gene>
    <name evidence="1" type="ORF">PEPS_43520</name>
</gene>
<dbReference type="EMBL" id="AP025298">
    <property type="protein sequence ID" value="BDD02072.1"/>
    <property type="molecule type" value="Genomic_DNA"/>
</dbReference>
<proteinExistence type="predicted"/>
<evidence type="ECO:0000313" key="2">
    <source>
        <dbReference type="Proteomes" id="UP001354989"/>
    </source>
</evidence>
<dbReference type="Proteomes" id="UP001354989">
    <property type="component" value="Plasmid pPP6"/>
</dbReference>
<name>A0ABM7VM38_9BACT</name>
<organism evidence="1 2">
    <name type="scientific">Persicobacter psychrovividus</name>
    <dbReference type="NCBI Taxonomy" id="387638"/>
    <lineage>
        <taxon>Bacteria</taxon>
        <taxon>Pseudomonadati</taxon>
        <taxon>Bacteroidota</taxon>
        <taxon>Cytophagia</taxon>
        <taxon>Cytophagales</taxon>
        <taxon>Persicobacteraceae</taxon>
        <taxon>Persicobacter</taxon>
    </lineage>
</organism>